<dbReference type="InterPro" id="IPR000185">
    <property type="entry name" value="SecA"/>
</dbReference>
<dbReference type="SMART" id="SM00958">
    <property type="entry name" value="SecA_PP_bind"/>
    <property type="match status" value="1"/>
</dbReference>
<proteinExistence type="predicted"/>
<accession>A0ABT0TWF0</accession>
<keyword evidence="5" id="KW-0653">Protein transport</keyword>
<dbReference type="SUPFAM" id="SSF81767">
    <property type="entry name" value="Pre-protein crosslinking domain of SecA"/>
    <property type="match status" value="1"/>
</dbReference>
<dbReference type="PANTHER" id="PTHR30612">
    <property type="entry name" value="SECA INNER MEMBRANE COMPONENT OF SEC PROTEIN SECRETION SYSTEM"/>
    <property type="match status" value="1"/>
</dbReference>
<evidence type="ECO:0000256" key="2">
    <source>
        <dbReference type="ARBA" id="ARBA00022475"/>
    </source>
</evidence>
<dbReference type="InterPro" id="IPR011115">
    <property type="entry name" value="SecA_DEAD"/>
</dbReference>
<name>A0ABT0TWF0_9GAMM</name>
<dbReference type="InterPro" id="IPR036670">
    <property type="entry name" value="SecA_X-link_sf"/>
</dbReference>
<dbReference type="InterPro" id="IPR027417">
    <property type="entry name" value="P-loop_NTPase"/>
</dbReference>
<dbReference type="Pfam" id="PF01043">
    <property type="entry name" value="SecA_PP_bind"/>
    <property type="match status" value="1"/>
</dbReference>
<evidence type="ECO:0000256" key="4">
    <source>
        <dbReference type="ARBA" id="ARBA00022840"/>
    </source>
</evidence>
<sequence length="342" mass="40144">MYGTNYEYVFDYLKDNLLININNKIQKKLNFAIIDEIDSVLIDDSKIPLIISEKGENNSYYYKILNKVISFYFNKKYFSYNKNCIYYNINFKNKDIEITNYGYYLIEKIMIFLKFINKNDNLYINNNLILINYFIAILKSYIFFKKNIDYLVIDNKILLVDENTGRISYDRRISDGIHQGIEAKEKLKILEESKNISYITYQNYFKLYNKISGMTGTAFTETNEFKYIYNLNIIKIPLNNKNNRIDYNDSLYIKEESKINDIINDVLNCINNNRPVLIGTISIEKSELISKYLKKKNIKHNILNAKNNYVESYIISQAGKPSTVTISTNMAGRGTDIILGGD</sequence>
<evidence type="ECO:0000256" key="5">
    <source>
        <dbReference type="ARBA" id="ARBA00022927"/>
    </source>
</evidence>
<comment type="caution">
    <text evidence="10">The sequence shown here is derived from an EMBL/GenBank/DDBJ whole genome shotgun (WGS) entry which is preliminary data.</text>
</comment>
<dbReference type="InterPro" id="IPR020937">
    <property type="entry name" value="SecA_CS"/>
</dbReference>
<dbReference type="SUPFAM" id="SSF52540">
    <property type="entry name" value="P-loop containing nucleoside triphosphate hydrolases"/>
    <property type="match status" value="2"/>
</dbReference>
<dbReference type="InterPro" id="IPR011130">
    <property type="entry name" value="SecA_preprotein_X-link_dom"/>
</dbReference>
<protein>
    <recommendedName>
        <fullName evidence="9">SecA family profile domain-containing protein</fullName>
    </recommendedName>
</protein>
<dbReference type="Pfam" id="PF07517">
    <property type="entry name" value="SecA_DEAD"/>
    <property type="match status" value="1"/>
</dbReference>
<feature type="domain" description="SecA family profile" evidence="9">
    <location>
        <begin position="1"/>
        <end position="342"/>
    </location>
</feature>
<organism evidence="10 11">
    <name type="scientific">endosymbiont of Metamasius hemipterus</name>
    <dbReference type="NCBI Taxonomy" id="204627"/>
    <lineage>
        <taxon>Bacteria</taxon>
        <taxon>Pseudomonadati</taxon>
        <taxon>Pseudomonadota</taxon>
        <taxon>Gammaproteobacteria</taxon>
        <taxon>Candidatus Nardonella</taxon>
    </lineage>
</organism>
<keyword evidence="11" id="KW-1185">Reference proteome</keyword>
<evidence type="ECO:0000256" key="8">
    <source>
        <dbReference type="ARBA" id="ARBA00023136"/>
    </source>
</evidence>
<evidence type="ECO:0000256" key="3">
    <source>
        <dbReference type="ARBA" id="ARBA00022741"/>
    </source>
</evidence>
<dbReference type="InterPro" id="IPR044722">
    <property type="entry name" value="SecA_SF2_C"/>
</dbReference>
<keyword evidence="2" id="KW-1003">Cell membrane</keyword>
<dbReference type="Gene3D" id="3.40.50.300">
    <property type="entry name" value="P-loop containing nucleotide triphosphate hydrolases"/>
    <property type="match status" value="3"/>
</dbReference>
<reference evidence="10" key="1">
    <citation type="submission" date="2022-01" db="EMBL/GenBank/DDBJ databases">
        <title>Genome assemble of Metamasius hemipterus Nardonella endosymbiont.</title>
        <authorList>
            <person name="Palmieri L."/>
            <person name="Pavarini R."/>
            <person name="Sharma P."/>
        </authorList>
    </citation>
    <scope>NUCLEOTIDE SEQUENCE [LARGE SCALE GENOMIC DNA]</scope>
    <source>
        <strain evidence="10">NARMHE1</strain>
    </source>
</reference>
<dbReference type="InterPro" id="IPR014018">
    <property type="entry name" value="SecA_motor_DEAD"/>
</dbReference>
<evidence type="ECO:0000256" key="1">
    <source>
        <dbReference type="ARBA" id="ARBA00022448"/>
    </source>
</evidence>
<keyword evidence="6" id="KW-1278">Translocase</keyword>
<evidence type="ECO:0000313" key="10">
    <source>
        <dbReference type="EMBL" id="MCM0158259.1"/>
    </source>
</evidence>
<dbReference type="PROSITE" id="PS51196">
    <property type="entry name" value="SECA_MOTOR_DEAD"/>
    <property type="match status" value="1"/>
</dbReference>
<dbReference type="PRINTS" id="PR00906">
    <property type="entry name" value="SECA"/>
</dbReference>
<dbReference type="PROSITE" id="PS01312">
    <property type="entry name" value="SECA"/>
    <property type="match status" value="1"/>
</dbReference>
<keyword evidence="7" id="KW-0811">Translocation</keyword>
<keyword evidence="8" id="KW-0472">Membrane</keyword>
<dbReference type="EMBL" id="JAKMAI010000003">
    <property type="protein sequence ID" value="MCM0158259.1"/>
    <property type="molecule type" value="Genomic_DNA"/>
</dbReference>
<dbReference type="Pfam" id="PF21090">
    <property type="entry name" value="P-loop_SecA"/>
    <property type="match status" value="1"/>
</dbReference>
<dbReference type="SMART" id="SM00957">
    <property type="entry name" value="SecA_DEAD"/>
    <property type="match status" value="1"/>
</dbReference>
<gene>
    <name evidence="10" type="ORF">L7J86_00360</name>
</gene>
<keyword evidence="1" id="KW-0813">Transport</keyword>
<keyword evidence="4" id="KW-0067">ATP-binding</keyword>
<evidence type="ECO:0000256" key="6">
    <source>
        <dbReference type="ARBA" id="ARBA00022967"/>
    </source>
</evidence>
<evidence type="ECO:0000259" key="9">
    <source>
        <dbReference type="PROSITE" id="PS51196"/>
    </source>
</evidence>
<evidence type="ECO:0000256" key="7">
    <source>
        <dbReference type="ARBA" id="ARBA00023010"/>
    </source>
</evidence>
<keyword evidence="3" id="KW-0547">Nucleotide-binding</keyword>
<dbReference type="Proteomes" id="UP001203831">
    <property type="component" value="Unassembled WGS sequence"/>
</dbReference>
<dbReference type="PANTHER" id="PTHR30612:SF0">
    <property type="entry name" value="CHLOROPLAST PROTEIN-TRANSPORTING ATPASE"/>
    <property type="match status" value="1"/>
</dbReference>
<evidence type="ECO:0000313" key="11">
    <source>
        <dbReference type="Proteomes" id="UP001203831"/>
    </source>
</evidence>